<evidence type="ECO:0000256" key="5">
    <source>
        <dbReference type="ARBA" id="ARBA00023136"/>
    </source>
</evidence>
<accession>A0A6A6B3X1</accession>
<dbReference type="Pfam" id="PF04108">
    <property type="entry name" value="ATG17_like"/>
    <property type="match status" value="1"/>
</dbReference>
<name>A0A6A6B3X1_9PEZI</name>
<comment type="similarity">
    <text evidence="1 6">Belongs to the ATG17 family.</text>
</comment>
<gene>
    <name evidence="9" type="ORF">K452DRAFT_232874</name>
</gene>
<keyword evidence="10" id="KW-1185">Reference proteome</keyword>
<dbReference type="GO" id="GO:0034045">
    <property type="term" value="C:phagophore assembly site membrane"/>
    <property type="evidence" value="ECO:0007669"/>
    <property type="project" value="UniProtKB-SubCell"/>
</dbReference>
<evidence type="ECO:0000256" key="6">
    <source>
        <dbReference type="RuleBase" id="RU368080"/>
    </source>
</evidence>
<dbReference type="RefSeq" id="XP_033394632.1">
    <property type="nucleotide sequence ID" value="XM_033537265.1"/>
</dbReference>
<evidence type="ECO:0000313" key="10">
    <source>
        <dbReference type="Proteomes" id="UP000799438"/>
    </source>
</evidence>
<dbReference type="AlphaFoldDB" id="A0A6A6B3X1"/>
<organism evidence="9 10">
    <name type="scientific">Aplosporella prunicola CBS 121167</name>
    <dbReference type="NCBI Taxonomy" id="1176127"/>
    <lineage>
        <taxon>Eukaryota</taxon>
        <taxon>Fungi</taxon>
        <taxon>Dikarya</taxon>
        <taxon>Ascomycota</taxon>
        <taxon>Pezizomycotina</taxon>
        <taxon>Dothideomycetes</taxon>
        <taxon>Dothideomycetes incertae sedis</taxon>
        <taxon>Botryosphaeriales</taxon>
        <taxon>Aplosporellaceae</taxon>
        <taxon>Aplosporella</taxon>
    </lineage>
</organism>
<proteinExistence type="inferred from homology"/>
<protein>
    <recommendedName>
        <fullName evidence="2 6">Autophagy-related protein 17</fullName>
    </recommendedName>
</protein>
<dbReference type="GO" id="GO:0030295">
    <property type="term" value="F:protein kinase activator activity"/>
    <property type="evidence" value="ECO:0007669"/>
    <property type="project" value="TreeGrafter"/>
</dbReference>
<sequence>MPSSPSPAASAASLDTGPPSLEQLVAHFVSSKRSLSSIHDVYRANDIVTAARRLLEDDAVLTAKVAFVRQGINDQLRNLGAIRQGIEQIVVEGRVEFENLLATLDDFSHHLLTTLDMLRDTPIHGSLQPPGAEQRYLFDFIDTSSVDELNASLRACIDRTNDASSALTDTLEHFGTSIRNITQSLVSTNAPTDPSPTPSSFLVLENHATEAAALLQSLVRHYDLCVTAIKHTEGGNEAATRATSDDPLPTELNHPHLDNAALPPMSAAERADMLAVLVNDAVEVEDVVAEIHERVSDMEAVLGEMSAHVATVQGTYAGVMHTFRLLKGAGNDIPTHMSACRVFLARWADERSKIEQGVLALEGLKEFYDGFLDAYDGLLVEIGRRRDVRVKMEAIAREAVRKINRLYEDDVTARNSFHATQGDHLPSDIWPGLVDPPPRYSIAMSTADRRDGHGHSHGHGHGHGGENDAGEEGAVGLRDISIPHLPDEVIAAARRRMEARR</sequence>
<dbReference type="InterPro" id="IPR007240">
    <property type="entry name" value="Atg17"/>
</dbReference>
<dbReference type="PANTHER" id="PTHR28005:SF1">
    <property type="entry name" value="AUTOPHAGY-RELATED PROTEIN 17"/>
    <property type="match status" value="1"/>
</dbReference>
<dbReference type="GO" id="GO:0060090">
    <property type="term" value="F:molecular adaptor activity"/>
    <property type="evidence" value="ECO:0007669"/>
    <property type="project" value="TreeGrafter"/>
</dbReference>
<evidence type="ECO:0000256" key="3">
    <source>
        <dbReference type="ARBA" id="ARBA00022490"/>
    </source>
</evidence>
<evidence type="ECO:0000256" key="2">
    <source>
        <dbReference type="ARBA" id="ARBA00013806"/>
    </source>
</evidence>
<dbReference type="GO" id="GO:0034727">
    <property type="term" value="P:piecemeal microautophagy of the nucleus"/>
    <property type="evidence" value="ECO:0007669"/>
    <property type="project" value="TreeGrafter"/>
</dbReference>
<dbReference type="OrthoDB" id="1937984at2759"/>
<evidence type="ECO:0000256" key="7">
    <source>
        <dbReference type="SAM" id="MobiDB-lite"/>
    </source>
</evidence>
<dbReference type="GO" id="GO:0000422">
    <property type="term" value="P:autophagy of mitochondrion"/>
    <property type="evidence" value="ECO:0007669"/>
    <property type="project" value="TreeGrafter"/>
</dbReference>
<evidence type="ECO:0000256" key="1">
    <source>
        <dbReference type="ARBA" id="ARBA00006259"/>
    </source>
</evidence>
<feature type="region of interest" description="Disordered" evidence="7">
    <location>
        <begin position="442"/>
        <end position="472"/>
    </location>
</feature>
<dbReference type="GeneID" id="54294761"/>
<dbReference type="Proteomes" id="UP000799438">
    <property type="component" value="Unassembled WGS sequence"/>
</dbReference>
<dbReference type="EMBL" id="ML995494">
    <property type="protein sequence ID" value="KAF2138919.1"/>
    <property type="molecule type" value="Genomic_DNA"/>
</dbReference>
<keyword evidence="3 6" id="KW-0963">Cytoplasm</keyword>
<feature type="domain" description="Autophagy protein ATG17-like" evidence="8">
    <location>
        <begin position="34"/>
        <end position="425"/>
    </location>
</feature>
<dbReference type="GO" id="GO:1990316">
    <property type="term" value="C:Atg1/ULK1 kinase complex"/>
    <property type="evidence" value="ECO:0007669"/>
    <property type="project" value="TreeGrafter"/>
</dbReference>
<comment type="function">
    <text evidence="6">Autophagy-specific protein that functions in response to autophagy-inducing signals as a scaffold to recruit other ATG proteins to organize preautophagosomal structure (PAS) formation. Modulates the timing and magnitude of the autophagy response, such as the size of the sequestering vesicles. Plays particularly a role in pexophagy and nucleophagy.</text>
</comment>
<keyword evidence="5" id="KW-0472">Membrane</keyword>
<comment type="subcellular location">
    <subcellularLocation>
        <location evidence="6">Cytoplasm</location>
    </subcellularLocation>
    <subcellularLocation>
        <location evidence="6">Preautophagosomal structure membrane</location>
        <topology evidence="6">Peripheral membrane protein</topology>
    </subcellularLocation>
</comment>
<evidence type="ECO:0000256" key="4">
    <source>
        <dbReference type="ARBA" id="ARBA00023006"/>
    </source>
</evidence>
<dbReference type="PANTHER" id="PTHR28005">
    <property type="entry name" value="AUTOPHAGY-RELATED PROTEIN 17"/>
    <property type="match status" value="1"/>
</dbReference>
<dbReference type="InterPro" id="IPR045326">
    <property type="entry name" value="ATG17-like_dom"/>
</dbReference>
<evidence type="ECO:0000313" key="9">
    <source>
        <dbReference type="EMBL" id="KAF2138919.1"/>
    </source>
</evidence>
<keyword evidence="4 6" id="KW-0072">Autophagy</keyword>
<reference evidence="9" key="1">
    <citation type="journal article" date="2020" name="Stud. Mycol.">
        <title>101 Dothideomycetes genomes: a test case for predicting lifestyles and emergence of pathogens.</title>
        <authorList>
            <person name="Haridas S."/>
            <person name="Albert R."/>
            <person name="Binder M."/>
            <person name="Bloem J."/>
            <person name="Labutti K."/>
            <person name="Salamov A."/>
            <person name="Andreopoulos B."/>
            <person name="Baker S."/>
            <person name="Barry K."/>
            <person name="Bills G."/>
            <person name="Bluhm B."/>
            <person name="Cannon C."/>
            <person name="Castanera R."/>
            <person name="Culley D."/>
            <person name="Daum C."/>
            <person name="Ezra D."/>
            <person name="Gonzalez J."/>
            <person name="Henrissat B."/>
            <person name="Kuo A."/>
            <person name="Liang C."/>
            <person name="Lipzen A."/>
            <person name="Lutzoni F."/>
            <person name="Magnuson J."/>
            <person name="Mondo S."/>
            <person name="Nolan M."/>
            <person name="Ohm R."/>
            <person name="Pangilinan J."/>
            <person name="Park H.-J."/>
            <person name="Ramirez L."/>
            <person name="Alfaro M."/>
            <person name="Sun H."/>
            <person name="Tritt A."/>
            <person name="Yoshinaga Y."/>
            <person name="Zwiers L.-H."/>
            <person name="Turgeon B."/>
            <person name="Goodwin S."/>
            <person name="Spatafora J."/>
            <person name="Crous P."/>
            <person name="Grigoriev I."/>
        </authorList>
    </citation>
    <scope>NUCLEOTIDE SEQUENCE</scope>
    <source>
        <strain evidence="9">CBS 121167</strain>
    </source>
</reference>
<evidence type="ECO:0000259" key="8">
    <source>
        <dbReference type="Pfam" id="PF04108"/>
    </source>
</evidence>
<dbReference type="GO" id="GO:0000045">
    <property type="term" value="P:autophagosome assembly"/>
    <property type="evidence" value="ECO:0007669"/>
    <property type="project" value="TreeGrafter"/>
</dbReference>